<keyword evidence="9" id="KW-1185">Reference proteome</keyword>
<organism evidence="8 9">
    <name type="scientific">Hohaiivirga grylli</name>
    <dbReference type="NCBI Taxonomy" id="3133970"/>
    <lineage>
        <taxon>Bacteria</taxon>
        <taxon>Pseudomonadati</taxon>
        <taxon>Pseudomonadota</taxon>
        <taxon>Alphaproteobacteria</taxon>
        <taxon>Hyphomicrobiales</taxon>
        <taxon>Methylobacteriaceae</taxon>
        <taxon>Hohaiivirga</taxon>
    </lineage>
</organism>
<evidence type="ECO:0000256" key="3">
    <source>
        <dbReference type="ARBA" id="ARBA00022679"/>
    </source>
</evidence>
<gene>
    <name evidence="8" type="ORF">WJT86_10690</name>
</gene>
<dbReference type="Proteomes" id="UP001418637">
    <property type="component" value="Unassembled WGS sequence"/>
</dbReference>
<evidence type="ECO:0000256" key="6">
    <source>
        <dbReference type="ARBA" id="ARBA00022841"/>
    </source>
</evidence>
<evidence type="ECO:0000256" key="1">
    <source>
        <dbReference type="ARBA" id="ARBA00004418"/>
    </source>
</evidence>
<evidence type="ECO:0000313" key="8">
    <source>
        <dbReference type="EMBL" id="MEN3931523.1"/>
    </source>
</evidence>
<comment type="subcellular location">
    <subcellularLocation>
        <location evidence="1">Periplasm</location>
    </subcellularLocation>
</comment>
<feature type="domain" description="AlgX/AlgJ SGNH hydrolase-like" evidence="7">
    <location>
        <begin position="133"/>
        <end position="255"/>
    </location>
</feature>
<evidence type="ECO:0000256" key="5">
    <source>
        <dbReference type="ARBA" id="ARBA00022764"/>
    </source>
</evidence>
<proteinExistence type="predicted"/>
<dbReference type="Pfam" id="PF16822">
    <property type="entry name" value="ALGX"/>
    <property type="match status" value="1"/>
</dbReference>
<dbReference type="RefSeq" id="WP_346337547.1">
    <property type="nucleotide sequence ID" value="NZ_JBBYXI010000003.1"/>
</dbReference>
<comment type="caution">
    <text evidence="8">The sequence shown here is derived from an EMBL/GenBank/DDBJ whole genome shotgun (WGS) entry which is preliminary data.</text>
</comment>
<evidence type="ECO:0000256" key="2">
    <source>
        <dbReference type="ARBA" id="ARBA00005182"/>
    </source>
</evidence>
<evidence type="ECO:0000256" key="4">
    <source>
        <dbReference type="ARBA" id="ARBA00022729"/>
    </source>
</evidence>
<keyword evidence="5" id="KW-0574">Periplasm</keyword>
<dbReference type="EMBL" id="JBBYXI010000003">
    <property type="protein sequence ID" value="MEN3931523.1"/>
    <property type="molecule type" value="Genomic_DNA"/>
</dbReference>
<keyword evidence="3" id="KW-0808">Transferase</keyword>
<evidence type="ECO:0000313" key="9">
    <source>
        <dbReference type="Proteomes" id="UP001418637"/>
    </source>
</evidence>
<dbReference type="InterPro" id="IPR031811">
    <property type="entry name" value="ALGX/ALGJ_SGNH-like"/>
</dbReference>
<accession>A0ABV0BLQ1</accession>
<name>A0ABV0BLQ1_9HYPH</name>
<keyword evidence="6" id="KW-0016">Alginate biosynthesis</keyword>
<comment type="pathway">
    <text evidence="2">Glycan biosynthesis; alginate biosynthesis.</text>
</comment>
<evidence type="ECO:0000259" key="7">
    <source>
        <dbReference type="Pfam" id="PF16822"/>
    </source>
</evidence>
<keyword evidence="4" id="KW-0732">Signal</keyword>
<protein>
    <recommendedName>
        <fullName evidence="7">AlgX/AlgJ SGNH hydrolase-like domain-containing protein</fullName>
    </recommendedName>
</protein>
<sequence>MKAKVFSFLIVSLLITCIVPAFNLAERVREGNYKKLGWKKISTLYTVDEVLPYFGIKAYSHGLSINSGSAFIGKDNWLFLGDNFGDPSFLAESITAKREGLSPERVVKMSKVIIWMNTWGEWFRKNGARDFRFMIGPDKEVIYPEYLPDWADLAPAQFSDILPAILPKDLFIDLYKPLKETKAKYAKAEKPLSIYYRTDTHWNSIGAWTAFSELAKSLGTTQPDIKWPIREGLGDVAKTEPRLGGDLSRFLHIETQIRDTEVTLNFDSEFKPDTRYYNYLTGEESIDNSIYVKLSLRFPLLTKTSNSLNQKKVLWLHDSFGIWMYPFMEATFSEILHVHPKNSNPQAIMEMAKSFKPDYVIVTNVERLLLAKEFFGIPPQ</sequence>
<reference evidence="8 9" key="1">
    <citation type="submission" date="2024-04" db="EMBL/GenBank/DDBJ databases">
        <title>A novel species isolated from cricket.</title>
        <authorList>
            <person name="Wang H.-C."/>
        </authorList>
    </citation>
    <scope>NUCLEOTIDE SEQUENCE [LARGE SCALE GENOMIC DNA]</scope>
    <source>
        <strain evidence="8 9">WL0021</strain>
    </source>
</reference>